<feature type="binding site" evidence="17">
    <location>
        <position position="106"/>
    </location>
    <ligand>
        <name>NADPH</name>
        <dbReference type="ChEBI" id="CHEBI:57783"/>
    </ligand>
</feature>
<evidence type="ECO:0000256" key="11">
    <source>
        <dbReference type="ARBA" id="ARBA00023002"/>
    </source>
</evidence>
<keyword evidence="13" id="KW-0915">Sodium</keyword>
<dbReference type="PROSITE" id="PS51671">
    <property type="entry name" value="ACT"/>
    <property type="match status" value="1"/>
</dbReference>
<dbReference type="UniPathway" id="UPA00050">
    <property type="reaction ID" value="UER00063"/>
</dbReference>
<dbReference type="Gene3D" id="3.40.50.720">
    <property type="entry name" value="NAD(P)-binding Rossmann-like Domain"/>
    <property type="match status" value="1"/>
</dbReference>
<dbReference type="PIRSF" id="PIRSF000098">
    <property type="entry name" value="Homoser_dehydrog"/>
    <property type="match status" value="1"/>
</dbReference>
<dbReference type="Gene3D" id="3.30.70.260">
    <property type="match status" value="1"/>
</dbReference>
<comment type="catalytic activity">
    <reaction evidence="15">
        <text>L-homoserine + NADP(+) = L-aspartate 4-semialdehyde + NADPH + H(+)</text>
        <dbReference type="Rhea" id="RHEA:15761"/>
        <dbReference type="ChEBI" id="CHEBI:15378"/>
        <dbReference type="ChEBI" id="CHEBI:57476"/>
        <dbReference type="ChEBI" id="CHEBI:57783"/>
        <dbReference type="ChEBI" id="CHEBI:58349"/>
        <dbReference type="ChEBI" id="CHEBI:537519"/>
        <dbReference type="EC" id="1.1.1.3"/>
    </reaction>
    <physiologicalReaction direction="right-to-left" evidence="15">
        <dbReference type="Rhea" id="RHEA:15763"/>
    </physiologicalReaction>
</comment>
<comment type="pathway">
    <text evidence="2 18">Amino-acid biosynthesis; L-threonine biosynthesis; L-threonine from L-aspartate: step 3/5.</text>
</comment>
<sequence>MKQPIMVGLLGLGTVGGGALRILQNRVEDIAQRLGRPVQVKKVLVRNLQKPRPVVIDPALLTDNPADILEDPEISIVVELMGGIHPALDYIRSALKAGKNVVTANKDLMAVHGRELFALAEAKELDLEFEASVAGGIPIIRPLKVCLAANRIEELKGIINGTTNFILTKMTQEGSDFGEVLKEAQALGYAEADPTADVEGLDAARKLAILASIAFNSRITLNDVYVEGITKVTARDIQYARQMGYTIKLLGIAKEVEGKVEARVHPAMIPDCHPLAAVNDAFNAIFVKGDAVGETMFYGRGAGDMPTGSAVVGDIIDVARNIINGHTGRISCTCYHQKPVRTIGEIECKYFLRLVVTEKPGVLASIAGVFGDQGVSIQTLIQQETMGDNAEIVLVTHPVREDNLKKALQTLSEMPIVERVGSVIRVERG</sequence>
<dbReference type="InterPro" id="IPR019811">
    <property type="entry name" value="HDH_CS"/>
</dbReference>
<dbReference type="Pfam" id="PF03447">
    <property type="entry name" value="NAD_binding_3"/>
    <property type="match status" value="1"/>
</dbReference>
<dbReference type="SUPFAM" id="SSF55347">
    <property type="entry name" value="Glyceraldehyde-3-phosphate dehydrogenase-like, C-terminal domain"/>
    <property type="match status" value="1"/>
</dbReference>
<name>A0A845L812_HELGE</name>
<feature type="binding site" evidence="17">
    <location>
        <position position="191"/>
    </location>
    <ligand>
        <name>L-homoserine</name>
        <dbReference type="ChEBI" id="CHEBI:57476"/>
    </ligand>
</feature>
<comment type="pathway">
    <text evidence="3 18">Amino-acid biosynthesis; L-methionine biosynthesis via de novo pathway; L-homoserine from L-aspartate: step 3/3.</text>
</comment>
<reference evidence="21 22" key="1">
    <citation type="submission" date="2020-01" db="EMBL/GenBank/DDBJ databases">
        <title>Whole genome sequence of Heliobacterium gestii DSM 11169.</title>
        <authorList>
            <person name="Kyndt J.A."/>
            <person name="Meyer T.E."/>
        </authorList>
    </citation>
    <scope>NUCLEOTIDE SEQUENCE [LARGE SCALE GENOMIC DNA]</scope>
    <source>
        <strain evidence="21 22">DSM 11169</strain>
    </source>
</reference>
<dbReference type="InterPro" id="IPR001342">
    <property type="entry name" value="HDH_cat"/>
</dbReference>
<dbReference type="EMBL" id="WXEX01000001">
    <property type="protein sequence ID" value="MZP41721.1"/>
    <property type="molecule type" value="Genomic_DNA"/>
</dbReference>
<dbReference type="PANTHER" id="PTHR43331:SF1">
    <property type="entry name" value="HOMOSERINE DEHYDROGENASE"/>
    <property type="match status" value="1"/>
</dbReference>
<evidence type="ECO:0000256" key="12">
    <source>
        <dbReference type="ARBA" id="ARBA00023027"/>
    </source>
</evidence>
<evidence type="ECO:0000256" key="7">
    <source>
        <dbReference type="ARBA" id="ARBA00022605"/>
    </source>
</evidence>
<dbReference type="SUPFAM" id="SSF55021">
    <property type="entry name" value="ACT-like"/>
    <property type="match status" value="1"/>
</dbReference>
<gene>
    <name evidence="21" type="ORF">GTO89_01580</name>
</gene>
<dbReference type="EC" id="1.1.1.3" evidence="5 18"/>
<evidence type="ECO:0000313" key="22">
    <source>
        <dbReference type="Proteomes" id="UP000471031"/>
    </source>
</evidence>
<dbReference type="NCBIfam" id="NF004976">
    <property type="entry name" value="PRK06349.1"/>
    <property type="match status" value="1"/>
</dbReference>
<dbReference type="GO" id="GO:0050661">
    <property type="term" value="F:NADP binding"/>
    <property type="evidence" value="ECO:0007669"/>
    <property type="project" value="InterPro"/>
</dbReference>
<organism evidence="21 22">
    <name type="scientific">Heliomicrobium gestii</name>
    <name type="common">Heliobacterium gestii</name>
    <dbReference type="NCBI Taxonomy" id="2699"/>
    <lineage>
        <taxon>Bacteria</taxon>
        <taxon>Bacillati</taxon>
        <taxon>Bacillota</taxon>
        <taxon>Clostridia</taxon>
        <taxon>Eubacteriales</taxon>
        <taxon>Heliobacteriaceae</taxon>
        <taxon>Heliomicrobium</taxon>
    </lineage>
</organism>
<keyword evidence="14 18" id="KW-0486">Methionine biosynthesis</keyword>
<evidence type="ECO:0000256" key="13">
    <source>
        <dbReference type="ARBA" id="ARBA00023053"/>
    </source>
</evidence>
<evidence type="ECO:0000256" key="10">
    <source>
        <dbReference type="ARBA" id="ARBA00022857"/>
    </source>
</evidence>
<dbReference type="InterPro" id="IPR005106">
    <property type="entry name" value="Asp/hSer_DH_NAD-bd"/>
</dbReference>
<comment type="similarity">
    <text evidence="4 19">Belongs to the homoserine dehydrogenase family.</text>
</comment>
<dbReference type="Pfam" id="PF00742">
    <property type="entry name" value="Homoserine_dh"/>
    <property type="match status" value="1"/>
</dbReference>
<keyword evidence="22" id="KW-1185">Reference proteome</keyword>
<evidence type="ECO:0000256" key="17">
    <source>
        <dbReference type="PIRSR" id="PIRSR000098-2"/>
    </source>
</evidence>
<dbReference type="CDD" id="cd04881">
    <property type="entry name" value="ACT_HSDH-Hom"/>
    <property type="match status" value="1"/>
</dbReference>
<evidence type="ECO:0000256" key="5">
    <source>
        <dbReference type="ARBA" id="ARBA00013213"/>
    </source>
</evidence>
<evidence type="ECO:0000256" key="14">
    <source>
        <dbReference type="ARBA" id="ARBA00023167"/>
    </source>
</evidence>
<dbReference type="OrthoDB" id="9808167at2"/>
<keyword evidence="9" id="KW-0479">Metal-binding</keyword>
<dbReference type="GO" id="GO:0009088">
    <property type="term" value="P:threonine biosynthetic process"/>
    <property type="evidence" value="ECO:0007669"/>
    <property type="project" value="UniProtKB-UniPathway"/>
</dbReference>
<keyword evidence="8 18" id="KW-0791">Threonine biosynthesis</keyword>
<dbReference type="GO" id="GO:0004412">
    <property type="term" value="F:homoserine dehydrogenase activity"/>
    <property type="evidence" value="ECO:0007669"/>
    <property type="project" value="UniProtKB-EC"/>
</dbReference>
<protein>
    <recommendedName>
        <fullName evidence="6 18">Homoserine dehydrogenase</fullName>
        <ecNumber evidence="5 18">1.1.1.3</ecNumber>
    </recommendedName>
</protein>
<dbReference type="RefSeq" id="WP_161260293.1">
    <property type="nucleotide sequence ID" value="NZ_JAFBDC010000001.1"/>
</dbReference>
<comment type="cofactor">
    <cofactor evidence="1">
        <name>a metal cation</name>
        <dbReference type="ChEBI" id="CHEBI:25213"/>
    </cofactor>
</comment>
<dbReference type="GO" id="GO:0009086">
    <property type="term" value="P:methionine biosynthetic process"/>
    <property type="evidence" value="ECO:0007669"/>
    <property type="project" value="UniProtKB-KW"/>
</dbReference>
<evidence type="ECO:0000256" key="3">
    <source>
        <dbReference type="ARBA" id="ARBA00005062"/>
    </source>
</evidence>
<evidence type="ECO:0000259" key="20">
    <source>
        <dbReference type="PROSITE" id="PS51671"/>
    </source>
</evidence>
<dbReference type="UniPathway" id="UPA00051">
    <property type="reaction ID" value="UER00465"/>
</dbReference>
<evidence type="ECO:0000256" key="8">
    <source>
        <dbReference type="ARBA" id="ARBA00022697"/>
    </source>
</evidence>
<dbReference type="AlphaFoldDB" id="A0A845L812"/>
<evidence type="ECO:0000256" key="6">
    <source>
        <dbReference type="ARBA" id="ARBA00013376"/>
    </source>
</evidence>
<evidence type="ECO:0000313" key="21">
    <source>
        <dbReference type="EMBL" id="MZP41721.1"/>
    </source>
</evidence>
<evidence type="ECO:0000256" key="2">
    <source>
        <dbReference type="ARBA" id="ARBA00005056"/>
    </source>
</evidence>
<dbReference type="SUPFAM" id="SSF51735">
    <property type="entry name" value="NAD(P)-binding Rossmann-fold domains"/>
    <property type="match status" value="1"/>
</dbReference>
<evidence type="ECO:0000256" key="1">
    <source>
        <dbReference type="ARBA" id="ARBA00001920"/>
    </source>
</evidence>
<feature type="active site" description="Proton donor" evidence="16">
    <location>
        <position position="206"/>
    </location>
</feature>
<proteinExistence type="inferred from homology"/>
<dbReference type="FunFam" id="3.40.50.720:FF:000062">
    <property type="entry name" value="Homoserine dehydrogenase"/>
    <property type="match status" value="1"/>
</dbReference>
<feature type="binding site" evidence="17">
    <location>
        <begin position="10"/>
        <end position="17"/>
    </location>
    <ligand>
        <name>NADP(+)</name>
        <dbReference type="ChEBI" id="CHEBI:58349"/>
    </ligand>
</feature>
<dbReference type="InterPro" id="IPR002912">
    <property type="entry name" value="ACT_dom"/>
</dbReference>
<keyword evidence="11 18" id="KW-0560">Oxidoreductase</keyword>
<accession>A0A845L812</accession>
<dbReference type="PROSITE" id="PS01042">
    <property type="entry name" value="HOMOSER_DHGENASE"/>
    <property type="match status" value="1"/>
</dbReference>
<dbReference type="InterPro" id="IPR036291">
    <property type="entry name" value="NAD(P)-bd_dom_sf"/>
</dbReference>
<evidence type="ECO:0000256" key="19">
    <source>
        <dbReference type="RuleBase" id="RU004171"/>
    </source>
</evidence>
<evidence type="ECO:0000256" key="18">
    <source>
        <dbReference type="RuleBase" id="RU000579"/>
    </source>
</evidence>
<dbReference type="Gene3D" id="3.30.360.10">
    <property type="entry name" value="Dihydrodipicolinate Reductase, domain 2"/>
    <property type="match status" value="1"/>
</dbReference>
<dbReference type="GO" id="GO:0046872">
    <property type="term" value="F:metal ion binding"/>
    <property type="evidence" value="ECO:0007669"/>
    <property type="project" value="UniProtKB-KW"/>
</dbReference>
<dbReference type="FunFam" id="3.30.360.10:FF:000005">
    <property type="entry name" value="Homoserine dehydrogenase"/>
    <property type="match status" value="1"/>
</dbReference>
<dbReference type="PANTHER" id="PTHR43331">
    <property type="entry name" value="HOMOSERINE DEHYDROGENASE"/>
    <property type="match status" value="1"/>
</dbReference>
<keyword evidence="10 17" id="KW-0521">NADP</keyword>
<evidence type="ECO:0000256" key="15">
    <source>
        <dbReference type="ARBA" id="ARBA00048841"/>
    </source>
</evidence>
<keyword evidence="12" id="KW-0520">NAD</keyword>
<feature type="domain" description="ACT" evidence="20">
    <location>
        <begin position="351"/>
        <end position="425"/>
    </location>
</feature>
<dbReference type="Proteomes" id="UP000471031">
    <property type="component" value="Unassembled WGS sequence"/>
</dbReference>
<evidence type="ECO:0000256" key="9">
    <source>
        <dbReference type="ARBA" id="ARBA00022723"/>
    </source>
</evidence>
<dbReference type="InterPro" id="IPR045865">
    <property type="entry name" value="ACT-like_dom_sf"/>
</dbReference>
<dbReference type="InterPro" id="IPR016204">
    <property type="entry name" value="HDH"/>
</dbReference>
<evidence type="ECO:0000256" key="4">
    <source>
        <dbReference type="ARBA" id="ARBA00006753"/>
    </source>
</evidence>
<comment type="caution">
    <text evidence="21">The sequence shown here is derived from an EMBL/GenBank/DDBJ whole genome shotgun (WGS) entry which is preliminary data.</text>
</comment>
<keyword evidence="7 18" id="KW-0028">Amino-acid biosynthesis</keyword>
<dbReference type="Pfam" id="PF01842">
    <property type="entry name" value="ACT"/>
    <property type="match status" value="1"/>
</dbReference>
<evidence type="ECO:0000256" key="16">
    <source>
        <dbReference type="PIRSR" id="PIRSR000098-1"/>
    </source>
</evidence>